<dbReference type="Proteomes" id="UP001215280">
    <property type="component" value="Unassembled WGS sequence"/>
</dbReference>
<sequence length="299" mass="31859">MSIGYCPLLAGCGCGPSGSRYFGCSPSSFKILAGDYDRLRGGAARWCRLVPLVRLRRFGSEKCVELPGAGWHARAKGDVYLPSGRAFISSALSPFLAGSACSGAGGSMVFCPASSGILLHGTSVWGGEGSAMRLRVADWVIHCPLSGPRTTGAAVLVSGGEKRVRSPEMGDTCAVGKGIPDRLPLLVGTGVCMCGDLTAFALTRCRISCVWARKARRRGPGSMLRLCFGVRMATLQTFDVRIGKFYTTSCAAVMTVWDFRRTLEGPFKIKKSPNTICIGTLAAIPLDLWTSTNQLQFKQ</sequence>
<reference evidence="1" key="1">
    <citation type="submission" date="2023-03" db="EMBL/GenBank/DDBJ databases">
        <title>Massive genome expansion in bonnet fungi (Mycena s.s.) driven by repeated elements and novel gene families across ecological guilds.</title>
        <authorList>
            <consortium name="Lawrence Berkeley National Laboratory"/>
            <person name="Harder C.B."/>
            <person name="Miyauchi S."/>
            <person name="Viragh M."/>
            <person name="Kuo A."/>
            <person name="Thoen E."/>
            <person name="Andreopoulos B."/>
            <person name="Lu D."/>
            <person name="Skrede I."/>
            <person name="Drula E."/>
            <person name="Henrissat B."/>
            <person name="Morin E."/>
            <person name="Kohler A."/>
            <person name="Barry K."/>
            <person name="LaButti K."/>
            <person name="Morin E."/>
            <person name="Salamov A."/>
            <person name="Lipzen A."/>
            <person name="Mereny Z."/>
            <person name="Hegedus B."/>
            <person name="Baldrian P."/>
            <person name="Stursova M."/>
            <person name="Weitz H."/>
            <person name="Taylor A."/>
            <person name="Grigoriev I.V."/>
            <person name="Nagy L.G."/>
            <person name="Martin F."/>
            <person name="Kauserud H."/>
        </authorList>
    </citation>
    <scope>NUCLEOTIDE SEQUENCE</scope>
    <source>
        <strain evidence="1">CBHHK188m</strain>
    </source>
</reference>
<evidence type="ECO:0000313" key="1">
    <source>
        <dbReference type="EMBL" id="KAJ7754388.1"/>
    </source>
</evidence>
<comment type="caution">
    <text evidence="1">The sequence shown here is derived from an EMBL/GenBank/DDBJ whole genome shotgun (WGS) entry which is preliminary data.</text>
</comment>
<dbReference type="EMBL" id="JARJLG010000067">
    <property type="protein sequence ID" value="KAJ7754388.1"/>
    <property type="molecule type" value="Genomic_DNA"/>
</dbReference>
<proteinExistence type="predicted"/>
<protein>
    <submittedName>
        <fullName evidence="1">Uncharacterized protein</fullName>
    </submittedName>
</protein>
<accession>A0AAD7J0C3</accession>
<gene>
    <name evidence="1" type="ORF">DFH07DRAFT_773780</name>
</gene>
<dbReference type="AlphaFoldDB" id="A0AAD7J0C3"/>
<evidence type="ECO:0000313" key="2">
    <source>
        <dbReference type="Proteomes" id="UP001215280"/>
    </source>
</evidence>
<organism evidence="1 2">
    <name type="scientific">Mycena maculata</name>
    <dbReference type="NCBI Taxonomy" id="230809"/>
    <lineage>
        <taxon>Eukaryota</taxon>
        <taxon>Fungi</taxon>
        <taxon>Dikarya</taxon>
        <taxon>Basidiomycota</taxon>
        <taxon>Agaricomycotina</taxon>
        <taxon>Agaricomycetes</taxon>
        <taxon>Agaricomycetidae</taxon>
        <taxon>Agaricales</taxon>
        <taxon>Marasmiineae</taxon>
        <taxon>Mycenaceae</taxon>
        <taxon>Mycena</taxon>
    </lineage>
</organism>
<keyword evidence="2" id="KW-1185">Reference proteome</keyword>
<name>A0AAD7J0C3_9AGAR</name>